<evidence type="ECO:0000313" key="2">
    <source>
        <dbReference type="EMBL" id="QKJ65535.1"/>
    </source>
</evidence>
<evidence type="ECO:0000313" key="3">
    <source>
        <dbReference type="Proteomes" id="UP000504844"/>
    </source>
</evidence>
<feature type="transmembrane region" description="Helical" evidence="1">
    <location>
        <begin position="87"/>
        <end position="107"/>
    </location>
</feature>
<feature type="transmembrane region" description="Helical" evidence="1">
    <location>
        <begin position="19"/>
        <end position="36"/>
    </location>
</feature>
<dbReference type="RefSeq" id="WP_173532045.1">
    <property type="nucleotide sequence ID" value="NZ_CP054143.1"/>
</dbReference>
<name>A0A6M8SKB5_9NEIS</name>
<keyword evidence="1" id="KW-0812">Transmembrane</keyword>
<dbReference type="InterPro" id="IPR010898">
    <property type="entry name" value="Hpre_diP_synth_I"/>
</dbReference>
<dbReference type="EMBL" id="CP054143">
    <property type="protein sequence ID" value="QKJ65535.1"/>
    <property type="molecule type" value="Genomic_DNA"/>
</dbReference>
<dbReference type="Pfam" id="PF07456">
    <property type="entry name" value="Hpre_diP_synt_I"/>
    <property type="match status" value="1"/>
</dbReference>
<reference evidence="2 3" key="1">
    <citation type="submission" date="2020-05" db="EMBL/GenBank/DDBJ databases">
        <title>Complete genome sequence of Deefgea sp. D17.</title>
        <authorList>
            <person name="Bae J.-W."/>
            <person name="Han J.E."/>
        </authorList>
    </citation>
    <scope>NUCLEOTIDE SEQUENCE [LARGE SCALE GENOMIC DNA]</scope>
    <source>
        <strain evidence="2 3">D17</strain>
    </source>
</reference>
<feature type="transmembrane region" description="Helical" evidence="1">
    <location>
        <begin position="143"/>
        <end position="164"/>
    </location>
</feature>
<keyword evidence="1" id="KW-0472">Membrane</keyword>
<dbReference type="PIRSF" id="PIRSF027391">
    <property type="entry name" value="Hpre_diP_synt_I"/>
    <property type="match status" value="1"/>
</dbReference>
<keyword evidence="1" id="KW-1133">Transmembrane helix</keyword>
<protein>
    <submittedName>
        <fullName evidence="2">Gx transporter family protein</fullName>
    </submittedName>
</protein>
<dbReference type="KEGG" id="dee:HQN60_01595"/>
<gene>
    <name evidence="2" type="ORF">HQN60_01595</name>
</gene>
<evidence type="ECO:0000256" key="1">
    <source>
        <dbReference type="SAM" id="Phobius"/>
    </source>
</evidence>
<dbReference type="InterPro" id="IPR014535">
    <property type="entry name" value="Hpre_diP_synt_I"/>
</dbReference>
<accession>A0A6M8SKB5</accession>
<dbReference type="Proteomes" id="UP000504844">
    <property type="component" value="Chromosome"/>
</dbReference>
<dbReference type="Gene3D" id="1.10.1760.20">
    <property type="match status" value="1"/>
</dbReference>
<sequence length="179" mass="18734">MTVSATKITLNVSTTDEQIARFAACAIVLAVIESGIPSPIPGFKPGLANIVTLIALQRLGWSAAAWVSMLRILGASLVLGGVFSPGFALSLAGGVASVLALGLVQYLPQRYFGLVTWSLCSALAHLVGQLLIARLWLIPHNGIFVLIPLLLAMAIIFGVVNGLIATHLLRTNPAVDTTQ</sequence>
<feature type="transmembrane region" description="Helical" evidence="1">
    <location>
        <begin position="114"/>
        <end position="137"/>
    </location>
</feature>
<organism evidence="2 3">
    <name type="scientific">Deefgea piscis</name>
    <dbReference type="NCBI Taxonomy" id="2739061"/>
    <lineage>
        <taxon>Bacteria</taxon>
        <taxon>Pseudomonadati</taxon>
        <taxon>Pseudomonadota</taxon>
        <taxon>Betaproteobacteria</taxon>
        <taxon>Neisseriales</taxon>
        <taxon>Chitinibacteraceae</taxon>
        <taxon>Deefgea</taxon>
    </lineage>
</organism>
<keyword evidence="3" id="KW-1185">Reference proteome</keyword>
<dbReference type="AlphaFoldDB" id="A0A6M8SKB5"/>
<proteinExistence type="predicted"/>